<proteinExistence type="predicted"/>
<keyword evidence="1" id="KW-0472">Membrane</keyword>
<dbReference type="EMBL" id="BK032784">
    <property type="protein sequence ID" value="DAF60225.1"/>
    <property type="molecule type" value="Genomic_DNA"/>
</dbReference>
<name>A0A8S5TAB7_9CAUD</name>
<keyword evidence="1" id="KW-1133">Transmembrane helix</keyword>
<keyword evidence="1" id="KW-0812">Transmembrane</keyword>
<organism evidence="2">
    <name type="scientific">Podoviridae sp. ctDwO1</name>
    <dbReference type="NCBI Taxonomy" id="2827726"/>
    <lineage>
        <taxon>Viruses</taxon>
        <taxon>Duplodnaviria</taxon>
        <taxon>Heunggongvirae</taxon>
        <taxon>Uroviricota</taxon>
        <taxon>Caudoviricetes</taxon>
    </lineage>
</organism>
<sequence>MSVSFADFFIFSCSHIVDTRRVTDLFTCKYNVVIIPFSFIFCEIFLVALQAN</sequence>
<evidence type="ECO:0000256" key="1">
    <source>
        <dbReference type="SAM" id="Phobius"/>
    </source>
</evidence>
<reference evidence="2" key="1">
    <citation type="journal article" date="2021" name="Proc. Natl. Acad. Sci. U.S.A.">
        <title>A Catalog of Tens of Thousands of Viruses from Human Metagenomes Reveals Hidden Associations with Chronic Diseases.</title>
        <authorList>
            <person name="Tisza M.J."/>
            <person name="Buck C.B."/>
        </authorList>
    </citation>
    <scope>NUCLEOTIDE SEQUENCE</scope>
    <source>
        <strain evidence="2">CtDwO1</strain>
    </source>
</reference>
<accession>A0A8S5TAB7</accession>
<protein>
    <submittedName>
        <fullName evidence="2">Uncharacterized protein</fullName>
    </submittedName>
</protein>
<evidence type="ECO:0000313" key="2">
    <source>
        <dbReference type="EMBL" id="DAF60225.1"/>
    </source>
</evidence>
<feature type="transmembrane region" description="Helical" evidence="1">
    <location>
        <begin position="30"/>
        <end position="49"/>
    </location>
</feature>